<dbReference type="Gene3D" id="1.10.10.10">
    <property type="entry name" value="Winged helix-like DNA-binding domain superfamily/Winged helix DNA-binding domain"/>
    <property type="match status" value="1"/>
</dbReference>
<dbReference type="InterPro" id="IPR014757">
    <property type="entry name" value="Tscrpt_reg_IclR_C"/>
</dbReference>
<dbReference type="AlphaFoldDB" id="A0A5E4VTG7"/>
<feature type="domain" description="HTH iclR-type" evidence="5">
    <location>
        <begin position="55"/>
        <end position="116"/>
    </location>
</feature>
<dbReference type="InterPro" id="IPR050707">
    <property type="entry name" value="HTH_MetabolicPath_Reg"/>
</dbReference>
<dbReference type="GO" id="GO:0045892">
    <property type="term" value="P:negative regulation of DNA-templated transcription"/>
    <property type="evidence" value="ECO:0007669"/>
    <property type="project" value="TreeGrafter"/>
</dbReference>
<gene>
    <name evidence="7" type="ORF">PPN31114_02843</name>
</gene>
<feature type="domain" description="IclR-ED" evidence="6">
    <location>
        <begin position="117"/>
        <end position="300"/>
    </location>
</feature>
<dbReference type="SUPFAM" id="SSF46785">
    <property type="entry name" value="Winged helix' DNA-binding domain"/>
    <property type="match status" value="1"/>
</dbReference>
<protein>
    <submittedName>
        <fullName evidence="7">IclR family transcriptional regulator</fullName>
    </submittedName>
</protein>
<evidence type="ECO:0000256" key="3">
    <source>
        <dbReference type="ARBA" id="ARBA00023163"/>
    </source>
</evidence>
<dbReference type="PROSITE" id="PS51078">
    <property type="entry name" value="ICLR_ED"/>
    <property type="match status" value="1"/>
</dbReference>
<dbReference type="SUPFAM" id="SSF55781">
    <property type="entry name" value="GAF domain-like"/>
    <property type="match status" value="1"/>
</dbReference>
<dbReference type="Proteomes" id="UP000366945">
    <property type="component" value="Unassembled WGS sequence"/>
</dbReference>
<sequence length="318" mass="35512">MQSERREPNASQSPRDRTKRTFAADRRGAMRISRPNEKPKLDGQLMSEFDVKHAVPGLARGLHLLCQFSREESSLAAAELARRLQLPRSTVFRLLSTLESLGFVERTDHGRYRLGTAVLRLGFEYLASLELTELGIPILDKLRNQIRLSCNLVVRDGRFIVAVAKSVAETPFISSVNVGARLPAHATVLGRILLQDLTWEELTELYPERDLETYSSSTPRNTQQLFEMVKHDRDRGYVVAEGFFEARITTIAAPVRGRHGALVAAMGVTVPAMQLTPTDLTSISEKVRIAANQLSALLDYRPATELESNVNQPALLPR</sequence>
<dbReference type="PANTHER" id="PTHR30136:SF34">
    <property type="entry name" value="TRANSCRIPTIONAL REGULATOR"/>
    <property type="match status" value="1"/>
</dbReference>
<dbReference type="Pfam" id="PF09339">
    <property type="entry name" value="HTH_IclR"/>
    <property type="match status" value="1"/>
</dbReference>
<evidence type="ECO:0000256" key="4">
    <source>
        <dbReference type="SAM" id="MobiDB-lite"/>
    </source>
</evidence>
<keyword evidence="1" id="KW-0805">Transcription regulation</keyword>
<reference evidence="7 8" key="1">
    <citation type="submission" date="2019-08" db="EMBL/GenBank/DDBJ databases">
        <authorList>
            <person name="Peeters C."/>
        </authorList>
    </citation>
    <scope>NUCLEOTIDE SEQUENCE [LARGE SCALE GENOMIC DNA]</scope>
    <source>
        <strain evidence="7 8">LMG 31114</strain>
    </source>
</reference>
<dbReference type="GO" id="GO:0003677">
    <property type="term" value="F:DNA binding"/>
    <property type="evidence" value="ECO:0007669"/>
    <property type="project" value="UniProtKB-KW"/>
</dbReference>
<evidence type="ECO:0000259" key="6">
    <source>
        <dbReference type="PROSITE" id="PS51078"/>
    </source>
</evidence>
<dbReference type="InterPro" id="IPR005471">
    <property type="entry name" value="Tscrpt_reg_IclR_N"/>
</dbReference>
<dbReference type="PANTHER" id="PTHR30136">
    <property type="entry name" value="HELIX-TURN-HELIX TRANSCRIPTIONAL REGULATOR, ICLR FAMILY"/>
    <property type="match status" value="1"/>
</dbReference>
<keyword evidence="3" id="KW-0804">Transcription</keyword>
<dbReference type="GO" id="GO:0003700">
    <property type="term" value="F:DNA-binding transcription factor activity"/>
    <property type="evidence" value="ECO:0007669"/>
    <property type="project" value="TreeGrafter"/>
</dbReference>
<dbReference type="InterPro" id="IPR029016">
    <property type="entry name" value="GAF-like_dom_sf"/>
</dbReference>
<dbReference type="SMART" id="SM00346">
    <property type="entry name" value="HTH_ICLR"/>
    <property type="match status" value="1"/>
</dbReference>
<accession>A0A5E4VTG7</accession>
<dbReference type="FunFam" id="1.10.10.10:FF:000056">
    <property type="entry name" value="IclR family transcriptional regulator"/>
    <property type="match status" value="1"/>
</dbReference>
<dbReference type="EMBL" id="CABPSK010000002">
    <property type="protein sequence ID" value="VVE14829.1"/>
    <property type="molecule type" value="Genomic_DNA"/>
</dbReference>
<proteinExistence type="predicted"/>
<evidence type="ECO:0000313" key="7">
    <source>
        <dbReference type="EMBL" id="VVE14829.1"/>
    </source>
</evidence>
<keyword evidence="2" id="KW-0238">DNA-binding</keyword>
<evidence type="ECO:0000256" key="1">
    <source>
        <dbReference type="ARBA" id="ARBA00023015"/>
    </source>
</evidence>
<organism evidence="7 8">
    <name type="scientific">Pandoraea pneumonica</name>
    <dbReference type="NCBI Taxonomy" id="2508299"/>
    <lineage>
        <taxon>Bacteria</taxon>
        <taxon>Pseudomonadati</taxon>
        <taxon>Pseudomonadota</taxon>
        <taxon>Betaproteobacteria</taxon>
        <taxon>Burkholderiales</taxon>
        <taxon>Burkholderiaceae</taxon>
        <taxon>Pandoraea</taxon>
    </lineage>
</organism>
<dbReference type="InterPro" id="IPR036388">
    <property type="entry name" value="WH-like_DNA-bd_sf"/>
</dbReference>
<dbReference type="PROSITE" id="PS51077">
    <property type="entry name" value="HTH_ICLR"/>
    <property type="match status" value="1"/>
</dbReference>
<evidence type="ECO:0000313" key="8">
    <source>
        <dbReference type="Proteomes" id="UP000366945"/>
    </source>
</evidence>
<dbReference type="Pfam" id="PF01614">
    <property type="entry name" value="IclR_C"/>
    <property type="match status" value="1"/>
</dbReference>
<feature type="compositionally biased region" description="Basic and acidic residues" evidence="4">
    <location>
        <begin position="22"/>
        <end position="39"/>
    </location>
</feature>
<name>A0A5E4VTG7_9BURK</name>
<keyword evidence="8" id="KW-1185">Reference proteome</keyword>
<evidence type="ECO:0000256" key="2">
    <source>
        <dbReference type="ARBA" id="ARBA00023125"/>
    </source>
</evidence>
<evidence type="ECO:0000259" key="5">
    <source>
        <dbReference type="PROSITE" id="PS51077"/>
    </source>
</evidence>
<feature type="region of interest" description="Disordered" evidence="4">
    <location>
        <begin position="1"/>
        <end position="39"/>
    </location>
</feature>
<dbReference type="InterPro" id="IPR036390">
    <property type="entry name" value="WH_DNA-bd_sf"/>
</dbReference>
<dbReference type="Gene3D" id="3.30.450.40">
    <property type="match status" value="1"/>
</dbReference>